<dbReference type="PANTHER" id="PTHR36154">
    <property type="entry name" value="DNA-BINDING TRANSCRIPTIONAL ACTIVATOR ALPA"/>
    <property type="match status" value="1"/>
</dbReference>
<organism evidence="1 2">
    <name type="scientific">Pseudomonas graminis</name>
    <dbReference type="NCBI Taxonomy" id="158627"/>
    <lineage>
        <taxon>Bacteria</taxon>
        <taxon>Pseudomonadati</taxon>
        <taxon>Pseudomonadota</taxon>
        <taxon>Gammaproteobacteria</taxon>
        <taxon>Pseudomonadales</taxon>
        <taxon>Pseudomonadaceae</taxon>
        <taxon>Pseudomonas</taxon>
    </lineage>
</organism>
<evidence type="ECO:0000313" key="1">
    <source>
        <dbReference type="EMBL" id="OCX19593.1"/>
    </source>
</evidence>
<name>A0A1C2DY80_9PSED</name>
<dbReference type="InterPro" id="IPR010260">
    <property type="entry name" value="AlpA"/>
</dbReference>
<dbReference type="AlphaFoldDB" id="A0A1C2DY80"/>
<dbReference type="RefSeq" id="WP_065989368.1">
    <property type="nucleotide sequence ID" value="NZ_MDEN01000063.1"/>
</dbReference>
<dbReference type="Gene3D" id="1.10.238.160">
    <property type="match status" value="1"/>
</dbReference>
<dbReference type="EMBL" id="MDEN01000063">
    <property type="protein sequence ID" value="OCX19593.1"/>
    <property type="molecule type" value="Genomic_DNA"/>
</dbReference>
<dbReference type="OrthoDB" id="8455288at2"/>
<dbReference type="Pfam" id="PF05930">
    <property type="entry name" value="Phage_AlpA"/>
    <property type="match status" value="1"/>
</dbReference>
<reference evidence="1 2" key="1">
    <citation type="submission" date="2016-08" db="EMBL/GenBank/DDBJ databases">
        <title>Whole genome sequence of Pseudomonas graminis strain UASWS1507, a potential biological control agent for agriculture.</title>
        <authorList>
            <person name="Crovadore J."/>
            <person name="Calmin G."/>
            <person name="Chablais R."/>
            <person name="Cochard B."/>
            <person name="Lefort F."/>
        </authorList>
    </citation>
    <scope>NUCLEOTIDE SEQUENCE [LARGE SCALE GENOMIC DNA]</scope>
    <source>
        <strain evidence="1 2">UASWS1507</strain>
    </source>
</reference>
<protein>
    <submittedName>
        <fullName evidence="1">AlpA family transcriptional regulator</fullName>
    </submittedName>
</protein>
<dbReference type="InterPro" id="IPR052931">
    <property type="entry name" value="Prophage_regulatory_activator"/>
</dbReference>
<gene>
    <name evidence="1" type="ORF">BBI10_14470</name>
</gene>
<dbReference type="Proteomes" id="UP000095143">
    <property type="component" value="Unassembled WGS sequence"/>
</dbReference>
<evidence type="ECO:0000313" key="2">
    <source>
        <dbReference type="Proteomes" id="UP000095143"/>
    </source>
</evidence>
<proteinExistence type="predicted"/>
<comment type="caution">
    <text evidence="1">The sequence shown here is derived from an EMBL/GenBank/DDBJ whole genome shotgun (WGS) entry which is preliminary data.</text>
</comment>
<accession>A0A1C2DY80</accession>
<dbReference type="PANTHER" id="PTHR36154:SF1">
    <property type="entry name" value="DNA-BINDING TRANSCRIPTIONAL ACTIVATOR ALPA"/>
    <property type="match status" value="1"/>
</dbReference>
<sequence>MLIQKRVAKVVDDRSDADVIEFIRLPEVKRLTGLSTATIYRMVTAGVFPRQVKIGAQAVGWVKEEVLVWSQAKVQASRE</sequence>